<dbReference type="STRING" id="665467.SAMN02982931_03413"/>
<feature type="transmembrane region" description="Helical" evidence="1">
    <location>
        <begin position="150"/>
        <end position="169"/>
    </location>
</feature>
<keyword evidence="3" id="KW-1185">Reference proteome</keyword>
<name>A0A1G6DHT5_9HYPH</name>
<organism evidence="2 3">
    <name type="scientific">Bauldia litoralis</name>
    <dbReference type="NCBI Taxonomy" id="665467"/>
    <lineage>
        <taxon>Bacteria</taxon>
        <taxon>Pseudomonadati</taxon>
        <taxon>Pseudomonadota</taxon>
        <taxon>Alphaproteobacteria</taxon>
        <taxon>Hyphomicrobiales</taxon>
        <taxon>Kaistiaceae</taxon>
        <taxon>Bauldia</taxon>
    </lineage>
</organism>
<keyword evidence="1" id="KW-0812">Transmembrane</keyword>
<evidence type="ECO:0000256" key="1">
    <source>
        <dbReference type="SAM" id="Phobius"/>
    </source>
</evidence>
<dbReference type="OrthoDB" id="10004519at2"/>
<feature type="transmembrane region" description="Helical" evidence="1">
    <location>
        <begin position="12"/>
        <end position="36"/>
    </location>
</feature>
<reference evidence="2 3" key="1">
    <citation type="submission" date="2016-10" db="EMBL/GenBank/DDBJ databases">
        <authorList>
            <person name="de Groot N.N."/>
        </authorList>
    </citation>
    <scope>NUCLEOTIDE SEQUENCE [LARGE SCALE GENOMIC DNA]</scope>
    <source>
        <strain evidence="2 3">ATCC 35022</strain>
    </source>
</reference>
<proteinExistence type="predicted"/>
<keyword evidence="1" id="KW-0472">Membrane</keyword>
<dbReference type="EMBL" id="FMXQ01000007">
    <property type="protein sequence ID" value="SDB44698.1"/>
    <property type="molecule type" value="Genomic_DNA"/>
</dbReference>
<dbReference type="RefSeq" id="WP_090878127.1">
    <property type="nucleotide sequence ID" value="NZ_FMXQ01000007.1"/>
</dbReference>
<evidence type="ECO:0000313" key="3">
    <source>
        <dbReference type="Proteomes" id="UP000199071"/>
    </source>
</evidence>
<evidence type="ECO:0000313" key="2">
    <source>
        <dbReference type="EMBL" id="SDB44698.1"/>
    </source>
</evidence>
<dbReference type="Proteomes" id="UP000199071">
    <property type="component" value="Unassembled WGS sequence"/>
</dbReference>
<evidence type="ECO:0008006" key="4">
    <source>
        <dbReference type="Google" id="ProtNLM"/>
    </source>
</evidence>
<keyword evidence="1" id="KW-1133">Transmembrane helix</keyword>
<feature type="transmembrane region" description="Helical" evidence="1">
    <location>
        <begin position="94"/>
        <end position="113"/>
    </location>
</feature>
<protein>
    <recommendedName>
        <fullName evidence="4">Copper resistance protein D</fullName>
    </recommendedName>
</protein>
<accession>A0A1G6DHT5</accession>
<gene>
    <name evidence="2" type="ORF">SAMN02982931_03413</name>
</gene>
<dbReference type="AlphaFoldDB" id="A0A1G6DHT5"/>
<feature type="transmembrane region" description="Helical" evidence="1">
    <location>
        <begin position="56"/>
        <end position="74"/>
    </location>
</feature>
<sequence>MDSEGAILVLRLLHIVAGVFWVGAAITVTFFTMPVVRATGAVGGEFWGQFMARSHFSQVMTAAAVVTVGSGLLLYWDFYSGIAWQLADPGPQTIFGLGGLIAIVVALVANLAFPRIGRRLGQIAELIQMQGAPSPAQAAERTRLARRMQVLSTMTAVLLVVTTALMAVGRYA</sequence>